<comment type="subcellular location">
    <subcellularLocation>
        <location evidence="1">Mitochondrion inner membrane</location>
        <topology evidence="1">Single-pass membrane protein</topology>
    </subcellularLocation>
</comment>
<dbReference type="InterPro" id="IPR036412">
    <property type="entry name" value="HAD-like_sf"/>
</dbReference>
<keyword evidence="1" id="KW-0811">Translocation</keyword>
<keyword evidence="1" id="KW-0496">Mitochondrion</keyword>
<dbReference type="GO" id="GO:0005744">
    <property type="term" value="C:TIM23 mitochondrial import inner membrane translocase complex"/>
    <property type="evidence" value="ECO:0007669"/>
    <property type="project" value="UniProtKB-UniRule"/>
</dbReference>
<dbReference type="PROSITE" id="PS50969">
    <property type="entry name" value="FCP1"/>
    <property type="match status" value="1"/>
</dbReference>
<dbReference type="Gene3D" id="3.40.50.1000">
    <property type="entry name" value="HAD superfamily/HAD-like"/>
    <property type="match status" value="1"/>
</dbReference>
<dbReference type="PANTHER" id="PTHR12210">
    <property type="entry name" value="DULLARD PROTEIN PHOSPHATASE"/>
    <property type="match status" value="1"/>
</dbReference>
<keyword evidence="1" id="KW-0809">Transit peptide</keyword>
<keyword evidence="5" id="KW-1185">Reference proteome</keyword>
<organism evidence="4 5">
    <name type="scientific">Septoria linicola</name>
    <dbReference type="NCBI Taxonomy" id="215465"/>
    <lineage>
        <taxon>Eukaryota</taxon>
        <taxon>Fungi</taxon>
        <taxon>Dikarya</taxon>
        <taxon>Ascomycota</taxon>
        <taxon>Pezizomycotina</taxon>
        <taxon>Dothideomycetes</taxon>
        <taxon>Dothideomycetidae</taxon>
        <taxon>Mycosphaerellales</taxon>
        <taxon>Mycosphaerellaceae</taxon>
        <taxon>Septoria</taxon>
    </lineage>
</organism>
<dbReference type="InterPro" id="IPR004274">
    <property type="entry name" value="FCP1_dom"/>
</dbReference>
<protein>
    <recommendedName>
        <fullName evidence="1">Mitochondrial import inner membrane translocase subunit TIM50</fullName>
    </recommendedName>
</protein>
<dbReference type="Proteomes" id="UP001056384">
    <property type="component" value="Chromosome 2"/>
</dbReference>
<comment type="similarity">
    <text evidence="1">Belongs to the TIM50 family.</text>
</comment>
<sequence length="496" mass="55443">MLAVTQRYLTPPDSGDEDATKANQNMKLCRDGKENHPLPSLTAHFLPSRPSHLPPSPPYHNFTGNGQEAGQRWSAGRPAGEAVSVTPVEDVQAYNYGTTQQYGHGGWGWQDWQQYYPAHAQIFPTSANTSCSQHYGHGNDWYALHQQPQQAYGYSHYPAPASSSQLNADAQDFIPFAPAPQVQSVPVSLLARLQRVNKKARYPADTPSGFKPAPTKKLTKKQKAAAKALAESASSTSGPAVHLRQSALPQAFQLGRAHGTAKPKLSPAQRRENAPRLHMMERPQPTTLYYHLAAQEPRVLPSPRPLLVVIDLNGTLLKRTKFSGTNKFTARPYLDEFLSYVLANHKLMIWSSARPENVATMCSNLFTPEQRKQLVAVWARDTLRLSDKAYNEKVQVYKQLSWIWNDTKIQSANPDKEQMWGQSNTVLIDDSIDKAASEPHNLLEVEEFEGQPEQIKSDSYLNEAMHYLSTLSCQVDVSAYMSRHRFKVDSQAQSVV</sequence>
<feature type="region of interest" description="Disordered" evidence="2">
    <location>
        <begin position="1"/>
        <end position="20"/>
    </location>
</feature>
<dbReference type="SUPFAM" id="SSF56784">
    <property type="entry name" value="HAD-like"/>
    <property type="match status" value="1"/>
</dbReference>
<dbReference type="InterPro" id="IPR050365">
    <property type="entry name" value="TIM50"/>
</dbReference>
<dbReference type="SMART" id="SM00577">
    <property type="entry name" value="CPDc"/>
    <property type="match status" value="1"/>
</dbReference>
<keyword evidence="1" id="KW-0813">Transport</keyword>
<evidence type="ECO:0000313" key="4">
    <source>
        <dbReference type="EMBL" id="USW49228.1"/>
    </source>
</evidence>
<dbReference type="InterPro" id="IPR023214">
    <property type="entry name" value="HAD_sf"/>
</dbReference>
<dbReference type="AlphaFoldDB" id="A0A9Q9ANA1"/>
<evidence type="ECO:0000256" key="1">
    <source>
        <dbReference type="RuleBase" id="RU365079"/>
    </source>
</evidence>
<proteinExistence type="inferred from homology"/>
<feature type="compositionally biased region" description="Low complexity" evidence="2">
    <location>
        <begin position="225"/>
        <end position="237"/>
    </location>
</feature>
<comment type="function">
    <text evidence="1">Essential component of the TIM23 complex, a complex that mediates the translocation of transit peptide-containing proteins across the mitochondrial inner membrane.</text>
</comment>
<dbReference type="GO" id="GO:0015031">
    <property type="term" value="P:protein transport"/>
    <property type="evidence" value="ECO:0007669"/>
    <property type="project" value="UniProtKB-KW"/>
</dbReference>
<gene>
    <name evidence="4" type="ORF">Slin15195_G025470</name>
</gene>
<comment type="subunit">
    <text evidence="1">Component of the TIM23 complex.</text>
</comment>
<keyword evidence="1" id="KW-0653">Protein transport</keyword>
<evidence type="ECO:0000256" key="2">
    <source>
        <dbReference type="SAM" id="MobiDB-lite"/>
    </source>
</evidence>
<dbReference type="Pfam" id="PF03031">
    <property type="entry name" value="NIF"/>
    <property type="match status" value="1"/>
</dbReference>
<feature type="domain" description="FCP1 homology" evidence="3">
    <location>
        <begin position="301"/>
        <end position="471"/>
    </location>
</feature>
<accession>A0A9Q9ANA1</accession>
<reference evidence="4" key="1">
    <citation type="submission" date="2022-06" db="EMBL/GenBank/DDBJ databases">
        <title>Complete genome sequences of two strains of the flax pathogen Septoria linicola.</title>
        <authorList>
            <person name="Lapalu N."/>
            <person name="Simon A."/>
            <person name="Demenou B."/>
            <person name="Paumier D."/>
            <person name="Guillot M.-P."/>
            <person name="Gout L."/>
            <person name="Valade R."/>
        </authorList>
    </citation>
    <scope>NUCLEOTIDE SEQUENCE</scope>
    <source>
        <strain evidence="4">SE15195</strain>
    </source>
</reference>
<dbReference type="EMBL" id="CP099419">
    <property type="protein sequence ID" value="USW49228.1"/>
    <property type="molecule type" value="Genomic_DNA"/>
</dbReference>
<evidence type="ECO:0000313" key="5">
    <source>
        <dbReference type="Proteomes" id="UP001056384"/>
    </source>
</evidence>
<evidence type="ECO:0000259" key="3">
    <source>
        <dbReference type="PROSITE" id="PS50969"/>
    </source>
</evidence>
<name>A0A9Q9ANA1_9PEZI</name>
<feature type="region of interest" description="Disordered" evidence="2">
    <location>
        <begin position="200"/>
        <end position="242"/>
    </location>
</feature>